<evidence type="ECO:0000256" key="1">
    <source>
        <dbReference type="ARBA" id="ARBA00023015"/>
    </source>
</evidence>
<comment type="caution">
    <text evidence="5">The sequence shown here is derived from an EMBL/GenBank/DDBJ whole genome shotgun (WGS) entry which is preliminary data.</text>
</comment>
<evidence type="ECO:0000313" key="5">
    <source>
        <dbReference type="EMBL" id="GLS87079.1"/>
    </source>
</evidence>
<sequence>MTDPIRIEFETPIQRESVAEMVVRRILDMVKSGVLKAGDALPPERDLALSLDVSRPSVREAMRGLAVLGVVKSRQGGGAYISDLGPDALLGPIQFYLSLEQMNIRELYDARSLIESDVARRAAVNITDVDLARLEAVLNAQHDTIGDALAFRKSDFEFHEIIWIGSGNAFLKRIGETLNVLGLEFRKRASERPGVLEQSLQDHRRLLDALKARDPAAAAAAAEVHMQNVYQSTVAQED</sequence>
<dbReference type="EMBL" id="BSPP01000007">
    <property type="protein sequence ID" value="GLS87079.1"/>
    <property type="molecule type" value="Genomic_DNA"/>
</dbReference>
<dbReference type="GO" id="GO:0003677">
    <property type="term" value="F:DNA binding"/>
    <property type="evidence" value="ECO:0007669"/>
    <property type="project" value="UniProtKB-KW"/>
</dbReference>
<evidence type="ECO:0000313" key="6">
    <source>
        <dbReference type="Proteomes" id="UP001157355"/>
    </source>
</evidence>
<dbReference type="SUPFAM" id="SSF46785">
    <property type="entry name" value="Winged helix' DNA-binding domain"/>
    <property type="match status" value="1"/>
</dbReference>
<dbReference type="SMART" id="SM00345">
    <property type="entry name" value="HTH_GNTR"/>
    <property type="match status" value="1"/>
</dbReference>
<dbReference type="Proteomes" id="UP001157355">
    <property type="component" value="Unassembled WGS sequence"/>
</dbReference>
<dbReference type="AlphaFoldDB" id="A0AA37X0P4"/>
<evidence type="ECO:0000256" key="2">
    <source>
        <dbReference type="ARBA" id="ARBA00023125"/>
    </source>
</evidence>
<evidence type="ECO:0000259" key="4">
    <source>
        <dbReference type="PROSITE" id="PS50949"/>
    </source>
</evidence>
<dbReference type="PRINTS" id="PR00035">
    <property type="entry name" value="HTHGNTR"/>
</dbReference>
<dbReference type="PANTHER" id="PTHR43537:SF5">
    <property type="entry name" value="UXU OPERON TRANSCRIPTIONAL REGULATOR"/>
    <property type="match status" value="1"/>
</dbReference>
<dbReference type="PROSITE" id="PS50949">
    <property type="entry name" value="HTH_GNTR"/>
    <property type="match status" value="1"/>
</dbReference>
<keyword evidence="2" id="KW-0238">DNA-binding</keyword>
<name>A0AA37X0P4_9RHOB</name>
<dbReference type="CDD" id="cd07377">
    <property type="entry name" value="WHTH_GntR"/>
    <property type="match status" value="1"/>
</dbReference>
<dbReference type="InterPro" id="IPR036388">
    <property type="entry name" value="WH-like_DNA-bd_sf"/>
</dbReference>
<dbReference type="GO" id="GO:0003700">
    <property type="term" value="F:DNA-binding transcription factor activity"/>
    <property type="evidence" value="ECO:0007669"/>
    <property type="project" value="InterPro"/>
</dbReference>
<dbReference type="Pfam" id="PF07729">
    <property type="entry name" value="FCD"/>
    <property type="match status" value="1"/>
</dbReference>
<proteinExistence type="predicted"/>
<reference evidence="5 6" key="1">
    <citation type="journal article" date="2014" name="Int. J. Syst. Evol. Microbiol.">
        <title>Complete genome sequence of Corynebacterium casei LMG S-19264T (=DSM 44701T), isolated from a smear-ripened cheese.</title>
        <authorList>
            <consortium name="US DOE Joint Genome Institute (JGI-PGF)"/>
            <person name="Walter F."/>
            <person name="Albersmeier A."/>
            <person name="Kalinowski J."/>
            <person name="Ruckert C."/>
        </authorList>
    </citation>
    <scope>NUCLEOTIDE SEQUENCE [LARGE SCALE GENOMIC DNA]</scope>
    <source>
        <strain evidence="5 6">NBRC 111766</strain>
    </source>
</reference>
<dbReference type="Pfam" id="PF00392">
    <property type="entry name" value="GntR"/>
    <property type="match status" value="1"/>
</dbReference>
<accession>A0AA37X0P4</accession>
<gene>
    <name evidence="5" type="ORF">GCM10010873_20530</name>
</gene>
<evidence type="ECO:0000256" key="3">
    <source>
        <dbReference type="ARBA" id="ARBA00023163"/>
    </source>
</evidence>
<dbReference type="SMART" id="SM00895">
    <property type="entry name" value="FCD"/>
    <property type="match status" value="1"/>
</dbReference>
<dbReference type="SUPFAM" id="SSF48008">
    <property type="entry name" value="GntR ligand-binding domain-like"/>
    <property type="match status" value="1"/>
</dbReference>
<dbReference type="PANTHER" id="PTHR43537">
    <property type="entry name" value="TRANSCRIPTIONAL REGULATOR, GNTR FAMILY"/>
    <property type="match status" value="1"/>
</dbReference>
<dbReference type="InterPro" id="IPR036390">
    <property type="entry name" value="WH_DNA-bd_sf"/>
</dbReference>
<keyword evidence="1" id="KW-0805">Transcription regulation</keyword>
<keyword evidence="6" id="KW-1185">Reference proteome</keyword>
<keyword evidence="3" id="KW-0804">Transcription</keyword>
<dbReference type="Gene3D" id="1.20.120.530">
    <property type="entry name" value="GntR ligand-binding domain-like"/>
    <property type="match status" value="1"/>
</dbReference>
<dbReference type="RefSeq" id="WP_284325260.1">
    <property type="nucleotide sequence ID" value="NZ_BSPP01000007.1"/>
</dbReference>
<dbReference type="InterPro" id="IPR008920">
    <property type="entry name" value="TF_FadR/GntR_C"/>
</dbReference>
<dbReference type="Gene3D" id="1.10.10.10">
    <property type="entry name" value="Winged helix-like DNA-binding domain superfamily/Winged helix DNA-binding domain"/>
    <property type="match status" value="1"/>
</dbReference>
<feature type="domain" description="HTH gntR-type" evidence="4">
    <location>
        <begin position="16"/>
        <end position="84"/>
    </location>
</feature>
<dbReference type="InterPro" id="IPR000524">
    <property type="entry name" value="Tscrpt_reg_HTH_GntR"/>
</dbReference>
<organism evidence="5 6">
    <name type="scientific">Cypionkella aquatica</name>
    <dbReference type="NCBI Taxonomy" id="1756042"/>
    <lineage>
        <taxon>Bacteria</taxon>
        <taxon>Pseudomonadati</taxon>
        <taxon>Pseudomonadota</taxon>
        <taxon>Alphaproteobacteria</taxon>
        <taxon>Rhodobacterales</taxon>
        <taxon>Paracoccaceae</taxon>
        <taxon>Cypionkella</taxon>
    </lineage>
</organism>
<protein>
    <recommendedName>
        <fullName evidence="4">HTH gntR-type domain-containing protein</fullName>
    </recommendedName>
</protein>
<dbReference type="InterPro" id="IPR011711">
    <property type="entry name" value="GntR_C"/>
</dbReference>